<proteinExistence type="predicted"/>
<comment type="caution">
    <text evidence="2">The sequence shown here is derived from an EMBL/GenBank/DDBJ whole genome shotgun (WGS) entry which is preliminary data.</text>
</comment>
<organism evidence="2 3">
    <name type="scientific">Candidatus Kaiserbacteria bacterium RIFCSPHIGHO2_02_FULL_55_20</name>
    <dbReference type="NCBI Taxonomy" id="1798497"/>
    <lineage>
        <taxon>Bacteria</taxon>
        <taxon>Candidatus Kaiseribacteriota</taxon>
    </lineage>
</organism>
<dbReference type="Pfam" id="PF01978">
    <property type="entry name" value="TrmB"/>
    <property type="match status" value="1"/>
</dbReference>
<dbReference type="STRING" id="1798497.A3D71_04055"/>
<dbReference type="Proteomes" id="UP000177652">
    <property type="component" value="Unassembled WGS sequence"/>
</dbReference>
<dbReference type="AlphaFoldDB" id="A0A1F6DX62"/>
<dbReference type="EMBL" id="MFLK01000023">
    <property type="protein sequence ID" value="OGG66008.1"/>
    <property type="molecule type" value="Genomic_DNA"/>
</dbReference>
<feature type="domain" description="Transcription regulator TrmB N-terminal" evidence="1">
    <location>
        <begin position="8"/>
        <end position="73"/>
    </location>
</feature>
<accession>A0A1F6DX62</accession>
<gene>
    <name evidence="2" type="ORF">A3D71_04055</name>
</gene>
<protein>
    <recommendedName>
        <fullName evidence="1">Transcription regulator TrmB N-terminal domain-containing protein</fullName>
    </recommendedName>
</protein>
<dbReference type="PANTHER" id="PTHR34293">
    <property type="entry name" value="HTH-TYPE TRANSCRIPTIONAL REGULATOR TRMBL2"/>
    <property type="match status" value="1"/>
</dbReference>
<dbReference type="InterPro" id="IPR036390">
    <property type="entry name" value="WH_DNA-bd_sf"/>
</dbReference>
<dbReference type="InterPro" id="IPR002831">
    <property type="entry name" value="Tscrpt_reg_TrmB_N"/>
</dbReference>
<dbReference type="SUPFAM" id="SSF46785">
    <property type="entry name" value="Winged helix' DNA-binding domain"/>
    <property type="match status" value="1"/>
</dbReference>
<dbReference type="PANTHER" id="PTHR34293:SF1">
    <property type="entry name" value="HTH-TYPE TRANSCRIPTIONAL REGULATOR TRMBL2"/>
    <property type="match status" value="1"/>
</dbReference>
<reference evidence="2 3" key="1">
    <citation type="journal article" date="2016" name="Nat. Commun.">
        <title>Thousands of microbial genomes shed light on interconnected biogeochemical processes in an aquifer system.</title>
        <authorList>
            <person name="Anantharaman K."/>
            <person name="Brown C.T."/>
            <person name="Hug L.A."/>
            <person name="Sharon I."/>
            <person name="Castelle C.J."/>
            <person name="Probst A.J."/>
            <person name="Thomas B.C."/>
            <person name="Singh A."/>
            <person name="Wilkins M.J."/>
            <person name="Karaoz U."/>
            <person name="Brodie E.L."/>
            <person name="Williams K.H."/>
            <person name="Hubbard S.S."/>
            <person name="Banfield J.F."/>
        </authorList>
    </citation>
    <scope>NUCLEOTIDE SEQUENCE [LARGE SCALE GENOMIC DNA]</scope>
</reference>
<dbReference type="InterPro" id="IPR036388">
    <property type="entry name" value="WH-like_DNA-bd_sf"/>
</dbReference>
<evidence type="ECO:0000259" key="1">
    <source>
        <dbReference type="Pfam" id="PF01978"/>
    </source>
</evidence>
<name>A0A1F6DX62_9BACT</name>
<evidence type="ECO:0000313" key="3">
    <source>
        <dbReference type="Proteomes" id="UP000177652"/>
    </source>
</evidence>
<sequence>MYSEIFEEIGLSPNEAKIYEVLVTKAEISVSNISVEGNIHRRNVYDALNRLIEKGLVFQIFQKNENLYRAVHPQKLLEVIKERETKIQRILPALSKQYESQPPKEAAFIYKGLEGYKNYMRDLVRVAEPTYFLGAKALWFTPNIDKHFLTDFRETFEKKKIPYFTLFDHRVAEKMPSAVSEVGGKSKVLPAKYSTSGVCDIFGDYVVTFSSVDVGNFGEKGSIFVMVNHDLAETYRTWFQLIWDLCPESPDVTS</sequence>
<evidence type="ECO:0000313" key="2">
    <source>
        <dbReference type="EMBL" id="OGG66008.1"/>
    </source>
</evidence>
<dbReference type="Gene3D" id="1.10.10.10">
    <property type="entry name" value="Winged helix-like DNA-binding domain superfamily/Winged helix DNA-binding domain"/>
    <property type="match status" value="1"/>
</dbReference>
<dbReference type="InterPro" id="IPR051797">
    <property type="entry name" value="TrmB-like"/>
</dbReference>